<evidence type="ECO:0000256" key="2">
    <source>
        <dbReference type="ARBA" id="ARBA00008880"/>
    </source>
</evidence>
<evidence type="ECO:0000259" key="9">
    <source>
        <dbReference type="Pfam" id="PF09430"/>
    </source>
</evidence>
<gene>
    <name evidence="10" type="ORF">ANCCEY_00836</name>
</gene>
<evidence type="ECO:0000313" key="10">
    <source>
        <dbReference type="EMBL" id="EPB80013.1"/>
    </source>
</evidence>
<evidence type="ECO:0000256" key="4">
    <source>
        <dbReference type="ARBA" id="ARBA00022729"/>
    </source>
</evidence>
<name>A0A0D6M953_9BILA</name>
<dbReference type="InterPro" id="IPR039163">
    <property type="entry name" value="EMC7"/>
</dbReference>
<feature type="chain" id="PRO_5012429764" description="ER membrane protein complex subunit 7 beta-sandwich domain-containing protein" evidence="8">
    <location>
        <begin position="16"/>
        <end position="301"/>
    </location>
</feature>
<keyword evidence="11" id="KW-1185">Reference proteome</keyword>
<dbReference type="PANTHER" id="PTHR13605:SF4">
    <property type="entry name" value="ER MEMBRANE PROTEIN COMPLEX SUBUNIT 7"/>
    <property type="match status" value="1"/>
</dbReference>
<dbReference type="PANTHER" id="PTHR13605">
    <property type="entry name" value="ER MEMBRANE PROTEIN COMPLEX SUBUNIT 7"/>
    <property type="match status" value="1"/>
</dbReference>
<comment type="similarity">
    <text evidence="2">Belongs to the EMC7 family.</text>
</comment>
<dbReference type="InterPro" id="IPR013784">
    <property type="entry name" value="Carb-bd-like_fold"/>
</dbReference>
<dbReference type="EMBL" id="KE124785">
    <property type="protein sequence ID" value="EPB80013.1"/>
    <property type="molecule type" value="Genomic_DNA"/>
</dbReference>
<evidence type="ECO:0000256" key="1">
    <source>
        <dbReference type="ARBA" id="ARBA00004167"/>
    </source>
</evidence>
<protein>
    <recommendedName>
        <fullName evidence="9">ER membrane protein complex subunit 7 beta-sandwich domain-containing protein</fullName>
    </recommendedName>
</protein>
<reference evidence="10 11" key="1">
    <citation type="submission" date="2013-05" db="EMBL/GenBank/DDBJ databases">
        <title>Draft genome of the parasitic nematode Anyclostoma ceylanicum.</title>
        <authorList>
            <person name="Mitreva M."/>
        </authorList>
    </citation>
    <scope>NUCLEOTIDE SEQUENCE [LARGE SCALE GENOMIC DNA]</scope>
</reference>
<dbReference type="GO" id="GO:0072546">
    <property type="term" value="C:EMC complex"/>
    <property type="evidence" value="ECO:0007669"/>
    <property type="project" value="TreeGrafter"/>
</dbReference>
<organism evidence="10 11">
    <name type="scientific">Ancylostoma ceylanicum</name>
    <dbReference type="NCBI Taxonomy" id="53326"/>
    <lineage>
        <taxon>Eukaryota</taxon>
        <taxon>Metazoa</taxon>
        <taxon>Ecdysozoa</taxon>
        <taxon>Nematoda</taxon>
        <taxon>Chromadorea</taxon>
        <taxon>Rhabditida</taxon>
        <taxon>Rhabditina</taxon>
        <taxon>Rhabditomorpha</taxon>
        <taxon>Strongyloidea</taxon>
        <taxon>Ancylostomatidae</taxon>
        <taxon>Ancylostomatinae</taxon>
        <taxon>Ancylostoma</taxon>
    </lineage>
</organism>
<keyword evidence="4 8" id="KW-0732">Signal</keyword>
<evidence type="ECO:0000256" key="6">
    <source>
        <dbReference type="ARBA" id="ARBA00023136"/>
    </source>
</evidence>
<proteinExistence type="inferred from homology"/>
<keyword evidence="6 7" id="KW-0472">Membrane</keyword>
<feature type="domain" description="ER membrane protein complex subunit 7 beta-sandwich" evidence="9">
    <location>
        <begin position="44"/>
        <end position="152"/>
    </location>
</feature>
<evidence type="ECO:0000256" key="5">
    <source>
        <dbReference type="ARBA" id="ARBA00022989"/>
    </source>
</evidence>
<dbReference type="SUPFAM" id="SSF49452">
    <property type="entry name" value="Starch-binding domain-like"/>
    <property type="match status" value="1"/>
</dbReference>
<evidence type="ECO:0000256" key="7">
    <source>
        <dbReference type="SAM" id="Phobius"/>
    </source>
</evidence>
<evidence type="ECO:0000256" key="3">
    <source>
        <dbReference type="ARBA" id="ARBA00022692"/>
    </source>
</evidence>
<sequence>MRLLVLLTVFTISLASEDVTSTERSTFAVEGNVIFPSSANSGRKWAANSRVLLNHGEYIGFVREDGSFTVDNVASGSYVVQVENVDFVFEPIRVDITARGKIRARKLSVLQPNVVNQLPYPLKLSAREATRYFRKREEWRITDMLMNPMVLMLVIPLIIMLIIPKMTANDPQLQKEMAEMQMPKLDMPDVGEMMANLFGGAPKPKKKAATSGQQKKKPPVIVKWDNPQFRLRLSLFKALKACRRRLRNATARNSIEQWDNDEDAQAFEEKKEPKHSGCLCEKYSVVHNYEIVHKVCSSGKK</sequence>
<comment type="subcellular location">
    <subcellularLocation>
        <location evidence="1">Membrane</location>
        <topology evidence="1">Single-pass membrane protein</topology>
    </subcellularLocation>
</comment>
<dbReference type="GO" id="GO:0030246">
    <property type="term" value="F:carbohydrate binding"/>
    <property type="evidence" value="ECO:0007669"/>
    <property type="project" value="InterPro"/>
</dbReference>
<feature type="transmembrane region" description="Helical" evidence="7">
    <location>
        <begin position="144"/>
        <end position="163"/>
    </location>
</feature>
<dbReference type="Pfam" id="PF09430">
    <property type="entry name" value="EMC7_beta-sandw"/>
    <property type="match status" value="1"/>
</dbReference>
<dbReference type="Proteomes" id="UP000054495">
    <property type="component" value="Unassembled WGS sequence"/>
</dbReference>
<dbReference type="InterPro" id="IPR019008">
    <property type="entry name" value="Beta_sandwich_EMC7"/>
</dbReference>
<evidence type="ECO:0000256" key="8">
    <source>
        <dbReference type="SAM" id="SignalP"/>
    </source>
</evidence>
<feature type="signal peptide" evidence="8">
    <location>
        <begin position="1"/>
        <end position="15"/>
    </location>
</feature>
<keyword evidence="5 7" id="KW-1133">Transmembrane helix</keyword>
<accession>A0A0D6M953</accession>
<evidence type="ECO:0000313" key="11">
    <source>
        <dbReference type="Proteomes" id="UP000054495"/>
    </source>
</evidence>
<dbReference type="AlphaFoldDB" id="A0A0D6M953"/>
<keyword evidence="3 7" id="KW-0812">Transmembrane</keyword>